<feature type="region of interest" description="Disordered" evidence="2">
    <location>
        <begin position="1"/>
        <end position="24"/>
    </location>
</feature>
<organism evidence="3 4">
    <name type="scientific">Juglans regia</name>
    <name type="common">English walnut</name>
    <dbReference type="NCBI Taxonomy" id="51240"/>
    <lineage>
        <taxon>Eukaryota</taxon>
        <taxon>Viridiplantae</taxon>
        <taxon>Streptophyta</taxon>
        <taxon>Embryophyta</taxon>
        <taxon>Tracheophyta</taxon>
        <taxon>Spermatophyta</taxon>
        <taxon>Magnoliopsida</taxon>
        <taxon>eudicotyledons</taxon>
        <taxon>Gunneridae</taxon>
        <taxon>Pentapetalae</taxon>
        <taxon>rosids</taxon>
        <taxon>fabids</taxon>
        <taxon>Fagales</taxon>
        <taxon>Juglandaceae</taxon>
        <taxon>Juglans</taxon>
    </lineage>
</organism>
<evidence type="ECO:0000256" key="1">
    <source>
        <dbReference type="SAM" id="Coils"/>
    </source>
</evidence>
<accession>A0A833URE1</accession>
<gene>
    <name evidence="3" type="ORF">F2P56_022834</name>
</gene>
<dbReference type="AlphaFoldDB" id="A0A833URE1"/>
<keyword evidence="1" id="KW-0175">Coiled coil</keyword>
<sequence length="302" mass="34699">MVQSKRGRGRGRAGPGPRVLPPIRQHLQSEAACWTLRDEREVESDDSTQPPDIVCETFLETTSAEVNTASEVPNISKRGRGVTKGMEFERLRKYGKIPLEIKDSKIGPSCNNTTVYTMRVTWIVKHYTEIRHVSWSVVDVKDKDELIDCVQKDRNLIDFYKDAHWSIKKGRFVTPTTEENYNKMVSMMNAKEVECRTDEAAAVIFREVLGHRSSYSRGLGHSVLPEKSIVAGVPNEEYERLTEENQQNRKNAEYYQNRVIKIEGGFAAMRNHMLEHEQLLNLRMSKLETELESQRETLNADP</sequence>
<evidence type="ECO:0000313" key="3">
    <source>
        <dbReference type="EMBL" id="KAF5458833.1"/>
    </source>
</evidence>
<feature type="coiled-coil region" evidence="1">
    <location>
        <begin position="238"/>
        <end position="297"/>
    </location>
</feature>
<feature type="compositionally biased region" description="Basic residues" evidence="2">
    <location>
        <begin position="1"/>
        <end position="11"/>
    </location>
</feature>
<evidence type="ECO:0000256" key="2">
    <source>
        <dbReference type="SAM" id="MobiDB-lite"/>
    </source>
</evidence>
<evidence type="ECO:0000313" key="4">
    <source>
        <dbReference type="Proteomes" id="UP000619265"/>
    </source>
</evidence>
<dbReference type="Proteomes" id="UP000619265">
    <property type="component" value="Unassembled WGS sequence"/>
</dbReference>
<dbReference type="PANTHER" id="PTHR33499:SF11">
    <property type="entry name" value="NO APICAL MERISTEM-ASSOCIATED C-TERMINAL DOMAIN-CONTAINING PROTEIN"/>
    <property type="match status" value="1"/>
</dbReference>
<comment type="caution">
    <text evidence="3">The sequence shown here is derived from an EMBL/GenBank/DDBJ whole genome shotgun (WGS) entry which is preliminary data.</text>
</comment>
<dbReference type="EMBL" id="LIHL02000010">
    <property type="protein sequence ID" value="KAF5458833.1"/>
    <property type="molecule type" value="Genomic_DNA"/>
</dbReference>
<dbReference type="PANTHER" id="PTHR33499">
    <property type="entry name" value="OS12G0282400 PROTEIN-RELATED"/>
    <property type="match status" value="1"/>
</dbReference>
<reference evidence="3" key="2">
    <citation type="submission" date="2020-03" db="EMBL/GenBank/DDBJ databases">
        <title>Walnut 2.0.</title>
        <authorList>
            <person name="Marrano A."/>
            <person name="Britton M."/>
            <person name="Zimin A.V."/>
            <person name="Zaini P.A."/>
            <person name="Workman R."/>
            <person name="Puiu D."/>
            <person name="Bianco L."/>
            <person name="Allen B.J."/>
            <person name="Troggio M."/>
            <person name="Leslie C.A."/>
            <person name="Timp W."/>
            <person name="Dendekar A."/>
            <person name="Salzberg S.L."/>
            <person name="Neale D.B."/>
        </authorList>
    </citation>
    <scope>NUCLEOTIDE SEQUENCE</scope>
    <source>
        <tissue evidence="3">Leaves</tissue>
    </source>
</reference>
<protein>
    <submittedName>
        <fullName evidence="3">Uncharacterized protein</fullName>
    </submittedName>
</protein>
<dbReference type="Gramene" id="Jr10_18940_p1">
    <property type="protein sequence ID" value="cds.Jr10_18940_p1"/>
    <property type="gene ID" value="Jr10_18940"/>
</dbReference>
<name>A0A833URE1_JUGRE</name>
<reference evidence="3" key="1">
    <citation type="submission" date="2015-10" db="EMBL/GenBank/DDBJ databases">
        <authorList>
            <person name="Martinez-Garcia P.J."/>
            <person name="Crepeau M.W."/>
            <person name="Puiu D."/>
            <person name="Gonzalez-Ibeas D."/>
            <person name="Whalen J."/>
            <person name="Stevens K."/>
            <person name="Paul R."/>
            <person name="Butterfield T."/>
            <person name="Britton M."/>
            <person name="Reagan R."/>
            <person name="Chakraborty S."/>
            <person name="Walawage S.L."/>
            <person name="Vasquez-Gross H.A."/>
            <person name="Cardeno C."/>
            <person name="Famula R."/>
            <person name="Pratt K."/>
            <person name="Kuruganti S."/>
            <person name="Aradhya M.K."/>
            <person name="Leslie C.A."/>
            <person name="Dandekar A.M."/>
            <person name="Salzberg S.L."/>
            <person name="Wegrzyn J.L."/>
            <person name="Langley C.H."/>
            <person name="Neale D.B."/>
        </authorList>
    </citation>
    <scope>NUCLEOTIDE SEQUENCE</scope>
    <source>
        <tissue evidence="3">Leaves</tissue>
    </source>
</reference>
<proteinExistence type="predicted"/>